<protein>
    <submittedName>
        <fullName evidence="1">Uncharacterized protein</fullName>
    </submittedName>
</protein>
<name>A0A1M7NZ24_9BACT</name>
<dbReference type="EMBL" id="FRCY01000006">
    <property type="protein sequence ID" value="SHN09498.1"/>
    <property type="molecule type" value="Genomic_DNA"/>
</dbReference>
<proteinExistence type="predicted"/>
<keyword evidence="2" id="KW-1185">Reference proteome</keyword>
<evidence type="ECO:0000313" key="2">
    <source>
        <dbReference type="Proteomes" id="UP000184513"/>
    </source>
</evidence>
<gene>
    <name evidence="1" type="ORF">SAMN04488057_106192</name>
</gene>
<sequence>MVEEKEISKKGRALSEMNFDQFGIRLVSTMNENPDGFEAISFELSEKWSSLYGLLRGLSDLYKSPAAFLTNNHSKKNFTLYYKAAAKKEIAAFLNYIFGTLDREVHFRKALGRLLKTKLKQHKENEMLFKSLG</sequence>
<evidence type="ECO:0000313" key="1">
    <source>
        <dbReference type="EMBL" id="SHN09498.1"/>
    </source>
</evidence>
<dbReference type="AlphaFoldDB" id="A0A1M7NZ24"/>
<reference evidence="1 2" key="1">
    <citation type="submission" date="2016-11" db="EMBL/GenBank/DDBJ databases">
        <authorList>
            <person name="Jaros S."/>
            <person name="Januszkiewicz K."/>
            <person name="Wedrychowicz H."/>
        </authorList>
    </citation>
    <scope>NUCLEOTIDE SEQUENCE [LARGE SCALE GENOMIC DNA]</scope>
    <source>
        <strain evidence="1 2">CGMCC 1.6102</strain>
    </source>
</reference>
<accession>A0A1M7NZ24</accession>
<dbReference type="Proteomes" id="UP000184513">
    <property type="component" value="Unassembled WGS sequence"/>
</dbReference>
<dbReference type="STRING" id="388280.SAMN04488057_106192"/>
<organism evidence="1 2">
    <name type="scientific">Cyclobacterium lianum</name>
    <dbReference type="NCBI Taxonomy" id="388280"/>
    <lineage>
        <taxon>Bacteria</taxon>
        <taxon>Pseudomonadati</taxon>
        <taxon>Bacteroidota</taxon>
        <taxon>Cytophagia</taxon>
        <taxon>Cytophagales</taxon>
        <taxon>Cyclobacteriaceae</taxon>
        <taxon>Cyclobacterium</taxon>
    </lineage>
</organism>